<dbReference type="Pfam" id="PF12270">
    <property type="entry name" value="Cyt_c_ox_IV"/>
    <property type="match status" value="1"/>
</dbReference>
<evidence type="ECO:0000256" key="3">
    <source>
        <dbReference type="ARBA" id="ARBA00006870"/>
    </source>
</evidence>
<keyword evidence="7" id="KW-1278">Translocase</keyword>
<evidence type="ECO:0000256" key="5">
    <source>
        <dbReference type="ARBA" id="ARBA00022475"/>
    </source>
</evidence>
<comment type="caution">
    <text evidence="14">The sequence shown here is derived from an EMBL/GenBank/DDBJ whole genome shotgun (WGS) entry which is preliminary data.</text>
</comment>
<keyword evidence="9 13" id="KW-0472">Membrane</keyword>
<proteinExistence type="inferred from homology"/>
<gene>
    <name evidence="14" type="ORF">EG850_09315</name>
</gene>
<comment type="subcellular location">
    <subcellularLocation>
        <location evidence="2">Cell membrane</location>
        <topology evidence="2">Multi-pass membrane protein</topology>
    </subcellularLocation>
</comment>
<comment type="function">
    <text evidence="1">Part of cytochrome c oxidase, its function is unknown.</text>
</comment>
<evidence type="ECO:0000256" key="11">
    <source>
        <dbReference type="ARBA" id="ARBA00031401"/>
    </source>
</evidence>
<evidence type="ECO:0000256" key="8">
    <source>
        <dbReference type="ARBA" id="ARBA00022989"/>
    </source>
</evidence>
<reference evidence="14 15" key="1">
    <citation type="submission" date="2018-11" db="EMBL/GenBank/DDBJ databases">
        <title>YIM 102482-1 draft genome.</title>
        <authorList>
            <person name="Li G."/>
            <person name="Jiang Y."/>
        </authorList>
    </citation>
    <scope>NUCLEOTIDE SEQUENCE [LARGE SCALE GENOMIC DNA]</scope>
    <source>
        <strain evidence="14 15">YIM 102482-1</strain>
    </source>
</reference>
<feature type="transmembrane region" description="Helical" evidence="13">
    <location>
        <begin position="7"/>
        <end position="25"/>
    </location>
</feature>
<feature type="transmembrane region" description="Helical" evidence="13">
    <location>
        <begin position="37"/>
        <end position="57"/>
    </location>
</feature>
<dbReference type="RefSeq" id="WP_124972801.1">
    <property type="nucleotide sequence ID" value="NZ_RQVS01000010.1"/>
</dbReference>
<evidence type="ECO:0000313" key="14">
    <source>
        <dbReference type="EMBL" id="RRJ86287.1"/>
    </source>
</evidence>
<dbReference type="AlphaFoldDB" id="A0A3P3VVC3"/>
<evidence type="ECO:0000256" key="1">
    <source>
        <dbReference type="ARBA" id="ARBA00002536"/>
    </source>
</evidence>
<accession>A0A3P3VVC3</accession>
<evidence type="ECO:0000256" key="12">
    <source>
        <dbReference type="ARBA" id="ARBA00047816"/>
    </source>
</evidence>
<evidence type="ECO:0000256" key="6">
    <source>
        <dbReference type="ARBA" id="ARBA00022692"/>
    </source>
</evidence>
<dbReference type="EMBL" id="RQVS01000010">
    <property type="protein sequence ID" value="RRJ86287.1"/>
    <property type="molecule type" value="Genomic_DNA"/>
</dbReference>
<organism evidence="14 15">
    <name type="scientific">Gulosibacter macacae</name>
    <dbReference type="NCBI Taxonomy" id="2488791"/>
    <lineage>
        <taxon>Bacteria</taxon>
        <taxon>Bacillati</taxon>
        <taxon>Actinomycetota</taxon>
        <taxon>Actinomycetes</taxon>
        <taxon>Micrococcales</taxon>
        <taxon>Microbacteriaceae</taxon>
        <taxon>Gulosibacter</taxon>
    </lineage>
</organism>
<protein>
    <recommendedName>
        <fullName evidence="4">cytochrome-c oxidase</fullName>
        <ecNumber evidence="4">7.1.1.9</ecNumber>
    </recommendedName>
    <alternativeName>
        <fullName evidence="11">Cytochrome aa3 subunit 4</fullName>
    </alternativeName>
    <alternativeName>
        <fullName evidence="10">Cytochrome c oxidase polypeptide IV</fullName>
    </alternativeName>
</protein>
<keyword evidence="6 13" id="KW-0812">Transmembrane</keyword>
<evidence type="ECO:0000256" key="10">
    <source>
        <dbReference type="ARBA" id="ARBA00031366"/>
    </source>
</evidence>
<keyword evidence="5" id="KW-1003">Cell membrane</keyword>
<evidence type="ECO:0000256" key="2">
    <source>
        <dbReference type="ARBA" id="ARBA00004651"/>
    </source>
</evidence>
<dbReference type="GO" id="GO:0022900">
    <property type="term" value="P:electron transport chain"/>
    <property type="evidence" value="ECO:0007669"/>
    <property type="project" value="InterPro"/>
</dbReference>
<comment type="similarity">
    <text evidence="3">Belongs to the cytochrome c oxidase bacterial subunit CtaF family.</text>
</comment>
<dbReference type="GO" id="GO:0004129">
    <property type="term" value="F:cytochrome-c oxidase activity"/>
    <property type="evidence" value="ECO:0007669"/>
    <property type="project" value="UniProtKB-EC"/>
</dbReference>
<evidence type="ECO:0000256" key="9">
    <source>
        <dbReference type="ARBA" id="ARBA00023136"/>
    </source>
</evidence>
<comment type="catalytic activity">
    <reaction evidence="12">
        <text>4 Fe(II)-[cytochrome c] + O2 + 8 H(+)(in) = 4 Fe(III)-[cytochrome c] + 2 H2O + 4 H(+)(out)</text>
        <dbReference type="Rhea" id="RHEA:11436"/>
        <dbReference type="Rhea" id="RHEA-COMP:10350"/>
        <dbReference type="Rhea" id="RHEA-COMP:14399"/>
        <dbReference type="ChEBI" id="CHEBI:15377"/>
        <dbReference type="ChEBI" id="CHEBI:15378"/>
        <dbReference type="ChEBI" id="CHEBI:15379"/>
        <dbReference type="ChEBI" id="CHEBI:29033"/>
        <dbReference type="ChEBI" id="CHEBI:29034"/>
        <dbReference type="EC" id="7.1.1.9"/>
    </reaction>
</comment>
<feature type="transmembrane region" description="Helical" evidence="13">
    <location>
        <begin position="115"/>
        <end position="133"/>
    </location>
</feature>
<evidence type="ECO:0000313" key="15">
    <source>
        <dbReference type="Proteomes" id="UP000274391"/>
    </source>
</evidence>
<keyword evidence="15" id="KW-1185">Reference proteome</keyword>
<dbReference type="GO" id="GO:0005886">
    <property type="term" value="C:plasma membrane"/>
    <property type="evidence" value="ECO:0007669"/>
    <property type="project" value="UniProtKB-SubCell"/>
</dbReference>
<dbReference type="Proteomes" id="UP000274391">
    <property type="component" value="Unassembled WGS sequence"/>
</dbReference>
<evidence type="ECO:0000256" key="7">
    <source>
        <dbReference type="ARBA" id="ARBA00022967"/>
    </source>
</evidence>
<dbReference type="EC" id="7.1.1.9" evidence="4"/>
<evidence type="ECO:0000256" key="4">
    <source>
        <dbReference type="ARBA" id="ARBA00012949"/>
    </source>
</evidence>
<name>A0A3P3VVC3_9MICO</name>
<dbReference type="OrthoDB" id="5244617at2"/>
<dbReference type="InterPro" id="IPR021050">
    <property type="entry name" value="Cyt_c_oxidase_su4_actinobac"/>
</dbReference>
<evidence type="ECO:0000256" key="13">
    <source>
        <dbReference type="SAM" id="Phobius"/>
    </source>
</evidence>
<sequence length="139" mass="15805">MNTTRKILWWLTGFYAAVSVFYIAWTTINDGAPEWVGSVSFPLMFAFSAFIAFYLGLENKPFARKPLPEDRLDAEISDADEELGFFAPHSMWPLLLAAGISAVFMSIAFGWWPAFWFAPVALVALLGWMFEFYRGKFGH</sequence>
<keyword evidence="8 13" id="KW-1133">Transmembrane helix</keyword>